<evidence type="ECO:0000313" key="6">
    <source>
        <dbReference type="EMBL" id="TQL44178.1"/>
    </source>
</evidence>
<evidence type="ECO:0000256" key="3">
    <source>
        <dbReference type="SAM" id="MobiDB-lite"/>
    </source>
</evidence>
<sequence length="406" mass="42269">MRIALVSLHTSPSAIPGSGDAGGMNVVVAEAAHALSDRGHEVIVATRANTEVAAGEQSLRRPQVSGEGRQGDPAGSSPRLIALAAGDPALAKGDLPAIVPEFARGLRELGPFDAVHAHYWLSGLAAVGAFGGEGSGIATTFHTLAAQKNSRLAPGDRPEPEVRVLAEQSLAETTFVVAGSRSELAGVEEFCGHPRVGSAVVHPGVDTRLFVPRPAPRQFLRVTVLGRVQPLKGQDLAVRAAVELAAQDPDLFARTEWVIAGEPTPGAEGFAAGLRELAEAAGVSDRVRFLPAQSRAQAAALLASSDLVLVPSHSETFGLTALEAGASGIPVIAAGHTGLVEAVPEGVAGLHMPDRDPAAWARAIAELLRDEPRRLRLGESARRHAEQHDWAAHAAALERIYEGLIR</sequence>
<evidence type="ECO:0000256" key="1">
    <source>
        <dbReference type="ARBA" id="ARBA00022676"/>
    </source>
</evidence>
<proteinExistence type="predicted"/>
<feature type="region of interest" description="Disordered" evidence="3">
    <location>
        <begin position="53"/>
        <end position="77"/>
    </location>
</feature>
<dbReference type="Pfam" id="PF00534">
    <property type="entry name" value="Glycos_transf_1"/>
    <property type="match status" value="1"/>
</dbReference>
<keyword evidence="2 6" id="KW-0808">Transferase</keyword>
<dbReference type="PANTHER" id="PTHR12526">
    <property type="entry name" value="GLYCOSYLTRANSFERASE"/>
    <property type="match status" value="1"/>
</dbReference>
<keyword evidence="1" id="KW-0328">Glycosyltransferase</keyword>
<reference evidence="6 7" key="1">
    <citation type="submission" date="2019-06" db="EMBL/GenBank/DDBJ databases">
        <title>Sequencing the genomes of 1000 actinobacteria strains.</title>
        <authorList>
            <person name="Klenk H.-P."/>
        </authorList>
    </citation>
    <scope>NUCLEOTIDE SEQUENCE [LARGE SCALE GENOMIC DNA]</scope>
    <source>
        <strain evidence="6 7">DSM 8803</strain>
    </source>
</reference>
<dbReference type="EMBL" id="VFON01000001">
    <property type="protein sequence ID" value="TQL44178.1"/>
    <property type="molecule type" value="Genomic_DNA"/>
</dbReference>
<name>A0A542Y7U6_9MICO</name>
<protein>
    <submittedName>
        <fullName evidence="6">D-inositol-3-phosphate glycosyltransferase</fullName>
    </submittedName>
</protein>
<accession>A0A542Y7U6</accession>
<dbReference type="Proteomes" id="UP000319094">
    <property type="component" value="Unassembled WGS sequence"/>
</dbReference>
<dbReference type="Pfam" id="PF13439">
    <property type="entry name" value="Glyco_transf_4"/>
    <property type="match status" value="1"/>
</dbReference>
<evidence type="ECO:0000259" key="4">
    <source>
        <dbReference type="Pfam" id="PF00534"/>
    </source>
</evidence>
<dbReference type="Gene3D" id="3.40.50.2000">
    <property type="entry name" value="Glycogen Phosphorylase B"/>
    <property type="match status" value="2"/>
</dbReference>
<dbReference type="OrthoDB" id="9810929at2"/>
<dbReference type="RefSeq" id="WP_141887394.1">
    <property type="nucleotide sequence ID" value="NZ_BAAAUY010000011.1"/>
</dbReference>
<comment type="caution">
    <text evidence="6">The sequence shown here is derived from an EMBL/GenBank/DDBJ whole genome shotgun (WGS) entry which is preliminary data.</text>
</comment>
<feature type="domain" description="Glycosyltransferase subfamily 4-like N-terminal" evidence="5">
    <location>
        <begin position="22"/>
        <end position="208"/>
    </location>
</feature>
<keyword evidence="7" id="KW-1185">Reference proteome</keyword>
<evidence type="ECO:0000256" key="2">
    <source>
        <dbReference type="ARBA" id="ARBA00022679"/>
    </source>
</evidence>
<evidence type="ECO:0000259" key="5">
    <source>
        <dbReference type="Pfam" id="PF13439"/>
    </source>
</evidence>
<dbReference type="InterPro" id="IPR001296">
    <property type="entry name" value="Glyco_trans_1"/>
</dbReference>
<dbReference type="InterPro" id="IPR028098">
    <property type="entry name" value="Glyco_trans_4-like_N"/>
</dbReference>
<dbReference type="GO" id="GO:0016757">
    <property type="term" value="F:glycosyltransferase activity"/>
    <property type="evidence" value="ECO:0007669"/>
    <property type="project" value="UniProtKB-KW"/>
</dbReference>
<gene>
    <name evidence="6" type="ORF">FB468_2225</name>
</gene>
<dbReference type="PANTHER" id="PTHR12526:SF510">
    <property type="entry name" value="D-INOSITOL 3-PHOSPHATE GLYCOSYLTRANSFERASE"/>
    <property type="match status" value="1"/>
</dbReference>
<organism evidence="6 7">
    <name type="scientific">Leucobacter komagatae</name>
    <dbReference type="NCBI Taxonomy" id="55969"/>
    <lineage>
        <taxon>Bacteria</taxon>
        <taxon>Bacillati</taxon>
        <taxon>Actinomycetota</taxon>
        <taxon>Actinomycetes</taxon>
        <taxon>Micrococcales</taxon>
        <taxon>Microbacteriaceae</taxon>
        <taxon>Leucobacter</taxon>
    </lineage>
</organism>
<dbReference type="AlphaFoldDB" id="A0A542Y7U6"/>
<evidence type="ECO:0000313" key="7">
    <source>
        <dbReference type="Proteomes" id="UP000319094"/>
    </source>
</evidence>
<dbReference type="SUPFAM" id="SSF53756">
    <property type="entry name" value="UDP-Glycosyltransferase/glycogen phosphorylase"/>
    <property type="match status" value="1"/>
</dbReference>
<feature type="domain" description="Glycosyl transferase family 1" evidence="4">
    <location>
        <begin position="222"/>
        <end position="383"/>
    </location>
</feature>